<evidence type="ECO:0000313" key="2">
    <source>
        <dbReference type="Proteomes" id="UP000826212"/>
    </source>
</evidence>
<proteinExistence type="predicted"/>
<gene>
    <name evidence="1" type="ORF">K4L44_17160</name>
</gene>
<sequence length="286" mass="32711">MKAILCSIVALFICVNKNEPTYSLSDVQTLKQIVLDNVSVNGTEDNALSKLGWTSPNIIHWKNIIWTSTIPKRVEGLNLSSMQLERVDLRGLFALKQVDLSNNHLQQVLLPPFPTMIDLSHNSLKQIDIHDLYLLSSLDISYNHLDEIILPQKSHLQLLDVSFNFLSSLNMSNQSKLETFMFASNRLTELDLSSCYEITSIKGRNNLLNKVIMPKMLKHSFPSIELMNDIDGCENEFPLLEVSEYHSKEVNQLTYIENAKETVEQINKILGPEYTSKSRKDKVFHF</sequence>
<dbReference type="Proteomes" id="UP000826212">
    <property type="component" value="Chromosome"/>
</dbReference>
<accession>A0AC61NPF6</accession>
<evidence type="ECO:0000313" key="1">
    <source>
        <dbReference type="EMBL" id="QZE14217.1"/>
    </source>
</evidence>
<keyword evidence="2" id="KW-1185">Reference proteome</keyword>
<organism evidence="1 2">
    <name type="scientific">Halosquirtibacter laminarini</name>
    <dbReference type="NCBI Taxonomy" id="3374600"/>
    <lineage>
        <taxon>Bacteria</taxon>
        <taxon>Pseudomonadati</taxon>
        <taxon>Bacteroidota</taxon>
        <taxon>Bacteroidia</taxon>
        <taxon>Marinilabiliales</taxon>
        <taxon>Prolixibacteraceae</taxon>
        <taxon>Halosquirtibacter</taxon>
    </lineage>
</organism>
<dbReference type="EMBL" id="CP081303">
    <property type="protein sequence ID" value="QZE14217.1"/>
    <property type="molecule type" value="Genomic_DNA"/>
</dbReference>
<protein>
    <submittedName>
        <fullName evidence="1">Uncharacterized protein</fullName>
    </submittedName>
</protein>
<name>A0AC61NPF6_9BACT</name>
<reference evidence="1" key="1">
    <citation type="submission" date="2021-08" db="EMBL/GenBank/DDBJ databases">
        <title>Novel anaerobic bacterium isolated from sea squirt in East Sea, Republic of Korea.</title>
        <authorList>
            <person name="Nguyen T.H."/>
            <person name="Li Z."/>
            <person name="Lee Y.-J."/>
            <person name="Ko J."/>
            <person name="Kim S.-G."/>
        </authorList>
    </citation>
    <scope>NUCLEOTIDE SEQUENCE</scope>
    <source>
        <strain evidence="1">KCTC 25031</strain>
    </source>
</reference>